<gene>
    <name evidence="11" type="ORF">BWR60_00030</name>
</gene>
<keyword evidence="9" id="KW-0812">Transmembrane</keyword>
<dbReference type="CDD" id="cd00082">
    <property type="entry name" value="HisKA"/>
    <property type="match status" value="1"/>
</dbReference>
<dbReference type="PANTHER" id="PTHR43065">
    <property type="entry name" value="SENSOR HISTIDINE KINASE"/>
    <property type="match status" value="1"/>
</dbReference>
<keyword evidence="4" id="KW-0808">Transferase</keyword>
<keyword evidence="7" id="KW-0067">ATP-binding</keyword>
<dbReference type="GO" id="GO:0042802">
    <property type="term" value="F:identical protein binding"/>
    <property type="evidence" value="ECO:0007669"/>
    <property type="project" value="UniProtKB-ARBA"/>
</dbReference>
<keyword evidence="9" id="KW-0472">Membrane</keyword>
<dbReference type="InterPro" id="IPR004358">
    <property type="entry name" value="Sig_transdc_His_kin-like_C"/>
</dbReference>
<dbReference type="SUPFAM" id="SSF47384">
    <property type="entry name" value="Homodimeric domain of signal transducing histidine kinase"/>
    <property type="match status" value="1"/>
</dbReference>
<comment type="caution">
    <text evidence="11">The sequence shown here is derived from an EMBL/GenBank/DDBJ whole genome shotgun (WGS) entry which is preliminary data.</text>
</comment>
<feature type="transmembrane region" description="Helical" evidence="9">
    <location>
        <begin position="20"/>
        <end position="41"/>
    </location>
</feature>
<feature type="transmembrane region" description="Helical" evidence="9">
    <location>
        <begin position="72"/>
        <end position="90"/>
    </location>
</feature>
<keyword evidence="8" id="KW-0902">Two-component regulatory system</keyword>
<dbReference type="GO" id="GO:0000155">
    <property type="term" value="F:phosphorelay sensor kinase activity"/>
    <property type="evidence" value="ECO:0007669"/>
    <property type="project" value="InterPro"/>
</dbReference>
<dbReference type="SMART" id="SM00387">
    <property type="entry name" value="HATPase_c"/>
    <property type="match status" value="1"/>
</dbReference>
<dbReference type="EMBL" id="NHON01000001">
    <property type="protein sequence ID" value="OWJ68978.1"/>
    <property type="molecule type" value="Genomic_DNA"/>
</dbReference>
<dbReference type="PROSITE" id="PS50109">
    <property type="entry name" value="HIS_KIN"/>
    <property type="match status" value="1"/>
</dbReference>
<evidence type="ECO:0000256" key="5">
    <source>
        <dbReference type="ARBA" id="ARBA00022741"/>
    </source>
</evidence>
<evidence type="ECO:0000256" key="8">
    <source>
        <dbReference type="ARBA" id="ARBA00023012"/>
    </source>
</evidence>
<keyword evidence="6" id="KW-0418">Kinase</keyword>
<dbReference type="PRINTS" id="PR00344">
    <property type="entry name" value="BCTRLSENSOR"/>
</dbReference>
<organism evidence="11 12">
    <name type="scientific">Inquilinus limosus</name>
    <dbReference type="NCBI Taxonomy" id="171674"/>
    <lineage>
        <taxon>Bacteria</taxon>
        <taxon>Pseudomonadati</taxon>
        <taxon>Pseudomonadota</taxon>
        <taxon>Alphaproteobacteria</taxon>
        <taxon>Rhodospirillales</taxon>
        <taxon>Rhodospirillaceae</taxon>
        <taxon>Inquilinus</taxon>
    </lineage>
</organism>
<evidence type="ECO:0000256" key="1">
    <source>
        <dbReference type="ARBA" id="ARBA00000085"/>
    </source>
</evidence>
<dbReference type="InterPro" id="IPR036890">
    <property type="entry name" value="HATPase_C_sf"/>
</dbReference>
<dbReference type="FunFam" id="3.30.565.10:FF:000042">
    <property type="entry name" value="Two-component sensor histidine kinase KdpD"/>
    <property type="match status" value="1"/>
</dbReference>
<keyword evidence="5" id="KW-0547">Nucleotide-binding</keyword>
<dbReference type="GO" id="GO:0005524">
    <property type="term" value="F:ATP binding"/>
    <property type="evidence" value="ECO:0007669"/>
    <property type="project" value="UniProtKB-KW"/>
</dbReference>
<dbReference type="Gene3D" id="1.10.287.130">
    <property type="match status" value="1"/>
</dbReference>
<dbReference type="InterPro" id="IPR003661">
    <property type="entry name" value="HisK_dim/P_dom"/>
</dbReference>
<dbReference type="AlphaFoldDB" id="A0A211ZUK3"/>
<evidence type="ECO:0000256" key="2">
    <source>
        <dbReference type="ARBA" id="ARBA00012438"/>
    </source>
</evidence>
<comment type="catalytic activity">
    <reaction evidence="1">
        <text>ATP + protein L-histidine = ADP + protein N-phospho-L-histidine.</text>
        <dbReference type="EC" id="2.7.13.3"/>
    </reaction>
</comment>
<dbReference type="PANTHER" id="PTHR43065:SF10">
    <property type="entry name" value="PEROXIDE STRESS-ACTIVATED HISTIDINE KINASE MAK3"/>
    <property type="match status" value="1"/>
</dbReference>
<evidence type="ECO:0000256" key="9">
    <source>
        <dbReference type="SAM" id="Phobius"/>
    </source>
</evidence>
<dbReference type="Pfam" id="PF02518">
    <property type="entry name" value="HATPase_c"/>
    <property type="match status" value="1"/>
</dbReference>
<evidence type="ECO:0000256" key="4">
    <source>
        <dbReference type="ARBA" id="ARBA00022679"/>
    </source>
</evidence>
<dbReference type="EC" id="2.7.13.3" evidence="2"/>
<keyword evidence="9" id="KW-1133">Transmembrane helix</keyword>
<evidence type="ECO:0000313" key="11">
    <source>
        <dbReference type="EMBL" id="OWJ68978.1"/>
    </source>
</evidence>
<name>A0A211ZUK3_9PROT</name>
<dbReference type="SUPFAM" id="SSF55874">
    <property type="entry name" value="ATPase domain of HSP90 chaperone/DNA topoisomerase II/histidine kinase"/>
    <property type="match status" value="1"/>
</dbReference>
<feature type="transmembrane region" description="Helical" evidence="9">
    <location>
        <begin position="48"/>
        <end position="66"/>
    </location>
</feature>
<dbReference type="OrthoDB" id="9795133at2"/>
<protein>
    <recommendedName>
        <fullName evidence="2">histidine kinase</fullName>
        <ecNumber evidence="2">2.7.13.3</ecNumber>
    </recommendedName>
</protein>
<dbReference type="RefSeq" id="WP_088148954.1">
    <property type="nucleotide sequence ID" value="NZ_NHON01000001.1"/>
</dbReference>
<keyword evidence="3" id="KW-0597">Phosphoprotein</keyword>
<dbReference type="InterPro" id="IPR036097">
    <property type="entry name" value="HisK_dim/P_sf"/>
</dbReference>
<dbReference type="Proteomes" id="UP000196655">
    <property type="component" value="Unassembled WGS sequence"/>
</dbReference>
<reference evidence="12" key="1">
    <citation type="submission" date="2017-05" db="EMBL/GenBank/DDBJ databases">
        <authorList>
            <person name="Macchi M."/>
            <person name="Festa S."/>
            <person name="Coppotelli B.M."/>
            <person name="Morelli I.S."/>
        </authorList>
    </citation>
    <scope>NUCLEOTIDE SEQUENCE [LARGE SCALE GENOMIC DNA]</scope>
    <source>
        <strain evidence="12">I</strain>
    </source>
</reference>
<evidence type="ECO:0000256" key="7">
    <source>
        <dbReference type="ARBA" id="ARBA00022840"/>
    </source>
</evidence>
<evidence type="ECO:0000313" key="12">
    <source>
        <dbReference type="Proteomes" id="UP000196655"/>
    </source>
</evidence>
<feature type="transmembrane region" description="Helical" evidence="9">
    <location>
        <begin position="99"/>
        <end position="117"/>
    </location>
</feature>
<keyword evidence="12" id="KW-1185">Reference proteome</keyword>
<dbReference type="SMART" id="SM00388">
    <property type="entry name" value="HisKA"/>
    <property type="match status" value="1"/>
</dbReference>
<dbReference type="Gene3D" id="3.30.565.10">
    <property type="entry name" value="Histidine kinase-like ATPase, C-terminal domain"/>
    <property type="match status" value="1"/>
</dbReference>
<dbReference type="Pfam" id="PF00512">
    <property type="entry name" value="HisKA"/>
    <property type="match status" value="1"/>
</dbReference>
<evidence type="ECO:0000256" key="6">
    <source>
        <dbReference type="ARBA" id="ARBA00022777"/>
    </source>
</evidence>
<evidence type="ECO:0000259" key="10">
    <source>
        <dbReference type="PROSITE" id="PS50109"/>
    </source>
</evidence>
<feature type="domain" description="Histidine kinase" evidence="10">
    <location>
        <begin position="169"/>
        <end position="383"/>
    </location>
</feature>
<dbReference type="InterPro" id="IPR005467">
    <property type="entry name" value="His_kinase_dom"/>
</dbReference>
<sequence length="396" mass="41824">MTAVPSPDPGFRPGFSPWVWPGHGRVLALLTAALALAIFLFDTFSPMKIAVAVLYAVVILMSAGFLDRRGVLLAALGCGGLTVVGFLVGLRHTGFEAHLLRGVISLCSIAIATALAHRSQTAMAVLRDTERRWSGIIIERALAERALAEARAELAHVSRVVTLGELTASIAHEVKQPLAAIVTDAQACLRWLDRPVPALDEARACAGRIAGQANRADQVVQRLRDLTRKAEPERATVALDAVIGEAAELMRQEIADHGVALYLRLAPGLPPVSGDRIQLQQVLINLMVNAVQAMAATPRRALTIETRAGEAGEVLVLVEDSGVGLAAEELPRLFTPFRTTKPGGMGLGLSICRSIVESHGGRIRAVRNAGAGLTLQVALPAAQQAAALQAADRGEA</sequence>
<proteinExistence type="predicted"/>
<dbReference type="InterPro" id="IPR003594">
    <property type="entry name" value="HATPase_dom"/>
</dbReference>
<evidence type="ECO:0000256" key="3">
    <source>
        <dbReference type="ARBA" id="ARBA00022553"/>
    </source>
</evidence>
<accession>A0A211ZUK3</accession>